<keyword evidence="2" id="KW-1185">Reference proteome</keyword>
<dbReference type="InterPro" id="IPR008930">
    <property type="entry name" value="Terpenoid_cyclase/PrenylTrfase"/>
</dbReference>
<dbReference type="EMBL" id="JACHMH010000001">
    <property type="protein sequence ID" value="MBB4679397.1"/>
    <property type="molecule type" value="Genomic_DNA"/>
</dbReference>
<comment type="caution">
    <text evidence="1">The sequence shown here is derived from an EMBL/GenBank/DDBJ whole genome shotgun (WGS) entry which is preliminary data.</text>
</comment>
<protein>
    <recommendedName>
        <fullName evidence="3">Prenyltransferase</fullName>
    </recommendedName>
</protein>
<gene>
    <name evidence="1" type="ORF">HNR67_005515</name>
</gene>
<organism evidence="1 2">
    <name type="scientific">Crossiella cryophila</name>
    <dbReference type="NCBI Taxonomy" id="43355"/>
    <lineage>
        <taxon>Bacteria</taxon>
        <taxon>Bacillati</taxon>
        <taxon>Actinomycetota</taxon>
        <taxon>Actinomycetes</taxon>
        <taxon>Pseudonocardiales</taxon>
        <taxon>Pseudonocardiaceae</taxon>
        <taxon>Crossiella</taxon>
    </lineage>
</organism>
<accession>A0A7W7CE93</accession>
<dbReference type="Proteomes" id="UP000533598">
    <property type="component" value="Unassembled WGS sequence"/>
</dbReference>
<evidence type="ECO:0000313" key="2">
    <source>
        <dbReference type="Proteomes" id="UP000533598"/>
    </source>
</evidence>
<dbReference type="RefSeq" id="WP_185005153.1">
    <property type="nucleotide sequence ID" value="NZ_BAAAUI010000001.1"/>
</dbReference>
<dbReference type="InterPro" id="IPR008928">
    <property type="entry name" value="6-hairpin_glycosidase_sf"/>
</dbReference>
<evidence type="ECO:0000313" key="1">
    <source>
        <dbReference type="EMBL" id="MBB4679397.1"/>
    </source>
</evidence>
<dbReference type="SUPFAM" id="SSF48239">
    <property type="entry name" value="Terpenoid cyclases/Protein prenyltransferases"/>
    <property type="match status" value="1"/>
</dbReference>
<proteinExistence type="predicted"/>
<reference evidence="1 2" key="1">
    <citation type="submission" date="2020-08" db="EMBL/GenBank/DDBJ databases">
        <title>Sequencing the genomes of 1000 actinobacteria strains.</title>
        <authorList>
            <person name="Klenk H.-P."/>
        </authorList>
    </citation>
    <scope>NUCLEOTIDE SEQUENCE [LARGE SCALE GENOMIC DNA]</scope>
    <source>
        <strain evidence="1 2">DSM 44230</strain>
    </source>
</reference>
<dbReference type="GO" id="GO:0005975">
    <property type="term" value="P:carbohydrate metabolic process"/>
    <property type="evidence" value="ECO:0007669"/>
    <property type="project" value="InterPro"/>
</dbReference>
<name>A0A7W7CE93_9PSEU</name>
<dbReference type="AlphaFoldDB" id="A0A7W7CE93"/>
<evidence type="ECO:0008006" key="3">
    <source>
        <dbReference type="Google" id="ProtNLM"/>
    </source>
</evidence>
<dbReference type="SUPFAM" id="SSF48208">
    <property type="entry name" value="Six-hairpin glycosidases"/>
    <property type="match status" value="1"/>
</dbReference>
<sequence length="318" mass="34541">MSSADRYEQAARRGVDWLLAQLRPDGSYGEADLACYYKSPSALGLAGYPRQARRLLEVAVERFRTGDGDFVTSPGVKSANPIFGEFWSYPNGWLALGAARLGRLGVAYQAYAHLLKYRTPEGAFSANDSGIPDAISTAHLGYLALTLGDVDTAATAAEWLFHLLAAQPDPFAKFYLRTDENGPRESDESPLHVLTTGAPDQPYFMIGYPLAFLIRLHQVSEHPNHLVAAQSYAEYAHLCGENLIRTPFSHKVGWGAAILARHTGDQSHTALATGIADHLLSLQGPDGNWSPDGPAHATFDDTAEIAHWLLEIAAELPT</sequence>